<protein>
    <submittedName>
        <fullName evidence="2">Sigma-E factor negative regulatory protein RseA</fullName>
    </submittedName>
</protein>
<dbReference type="InterPro" id="IPR052383">
    <property type="entry name" value="Anti-sigma-E_RseA-like"/>
</dbReference>
<evidence type="ECO:0000259" key="1">
    <source>
        <dbReference type="Pfam" id="PF03872"/>
    </source>
</evidence>
<dbReference type="CDD" id="cd16328">
    <property type="entry name" value="RseA_N"/>
    <property type="match status" value="1"/>
</dbReference>
<name>A0A7X0CGX1_9BURK</name>
<dbReference type="SUPFAM" id="SSF89069">
    <property type="entry name" value="N-terminal, cytoplasmic domain of anti-sigmaE factor RseA"/>
    <property type="match status" value="1"/>
</dbReference>
<dbReference type="PANTHER" id="PTHR38104">
    <property type="match status" value="1"/>
</dbReference>
<dbReference type="Gene3D" id="1.10.10.880">
    <property type="entry name" value="Anti sigma-E protein RseA, N-terminal domain"/>
    <property type="match status" value="1"/>
</dbReference>
<feature type="domain" description="Anti sigma-E protein RseA N-terminal" evidence="1">
    <location>
        <begin position="20"/>
        <end position="90"/>
    </location>
</feature>
<gene>
    <name evidence="2" type="ORF">HD842_004647</name>
</gene>
<dbReference type="PANTHER" id="PTHR38104:SF1">
    <property type="entry name" value="ANTI-SIGMA-E FACTOR RSEA"/>
    <property type="match status" value="1"/>
</dbReference>
<dbReference type="InterPro" id="IPR036147">
    <property type="entry name" value="Anti-sigma_E_RseA_N_sf"/>
</dbReference>
<proteinExistence type="predicted"/>
<dbReference type="Proteomes" id="UP000540787">
    <property type="component" value="Unassembled WGS sequence"/>
</dbReference>
<accession>A0A7X0CGX1</accession>
<dbReference type="RefSeq" id="WP_370660881.1">
    <property type="nucleotide sequence ID" value="NZ_JACHBX010000006.1"/>
</dbReference>
<evidence type="ECO:0000313" key="2">
    <source>
        <dbReference type="EMBL" id="MBB6136469.1"/>
    </source>
</evidence>
<reference evidence="2 3" key="1">
    <citation type="submission" date="2020-08" db="EMBL/GenBank/DDBJ databases">
        <title>The Agave Microbiome: Exploring the role of microbial communities in plant adaptations to desert environments.</title>
        <authorList>
            <person name="Partida-Martinez L.P."/>
        </authorList>
    </citation>
    <scope>NUCLEOTIDE SEQUENCE [LARGE SCALE GENOMIC DNA]</scope>
    <source>
        <strain evidence="2 3">AT3.2</strain>
    </source>
</reference>
<dbReference type="GO" id="GO:0016989">
    <property type="term" value="F:sigma factor antagonist activity"/>
    <property type="evidence" value="ECO:0007669"/>
    <property type="project" value="InterPro"/>
</dbReference>
<evidence type="ECO:0000313" key="3">
    <source>
        <dbReference type="Proteomes" id="UP000540787"/>
    </source>
</evidence>
<comment type="caution">
    <text evidence="2">The sequence shown here is derived from an EMBL/GenBank/DDBJ whole genome shotgun (WGS) entry which is preliminary data.</text>
</comment>
<dbReference type="AlphaFoldDB" id="A0A7X0CGX1"/>
<keyword evidence="3" id="KW-1185">Reference proteome</keyword>
<organism evidence="2 3">
    <name type="scientific">Massilia aurea</name>
    <dbReference type="NCBI Taxonomy" id="373040"/>
    <lineage>
        <taxon>Bacteria</taxon>
        <taxon>Pseudomonadati</taxon>
        <taxon>Pseudomonadota</taxon>
        <taxon>Betaproteobacteria</taxon>
        <taxon>Burkholderiales</taxon>
        <taxon>Oxalobacteraceae</taxon>
        <taxon>Telluria group</taxon>
        <taxon>Massilia</taxon>
    </lineage>
</organism>
<dbReference type="InterPro" id="IPR005572">
    <property type="entry name" value="Anti-sigma_E_RseA_N"/>
</dbReference>
<sequence>MNTPTSTDTPMDTNETLRAHISALVDGELPQADAELALAALQEKDGKAAWDRYHLIRDTLRATPAPVLSPGFAERLAARLAAESVELAPEGGDGVSGATESTGQAAILAKRGAS</sequence>
<dbReference type="Pfam" id="PF03872">
    <property type="entry name" value="RseA_N"/>
    <property type="match status" value="1"/>
</dbReference>
<dbReference type="EMBL" id="JACHBX010000006">
    <property type="protein sequence ID" value="MBB6136469.1"/>
    <property type="molecule type" value="Genomic_DNA"/>
</dbReference>